<dbReference type="SUPFAM" id="SSF47413">
    <property type="entry name" value="lambda repressor-like DNA-binding domains"/>
    <property type="match status" value="1"/>
</dbReference>
<organism evidence="5 6">
    <name type="scientific">Streptomyces coryli</name>
    <dbReference type="NCBI Taxonomy" id="1128680"/>
    <lineage>
        <taxon>Bacteria</taxon>
        <taxon>Bacillati</taxon>
        <taxon>Actinomycetota</taxon>
        <taxon>Actinomycetes</taxon>
        <taxon>Kitasatosporales</taxon>
        <taxon>Streptomycetaceae</taxon>
        <taxon>Streptomyces</taxon>
    </lineage>
</organism>
<sequence length="338" mass="36148">MATSRDVARLAGVSQSTVSYVMSGRRSISAETRRRVEEAMATLRFQPNAGARALASRRSQVVGLMVPFGPGADTAGVLPFIESIAKCARAEEHNVLLVTEDEGAEAVERLAGRAQCDALVLMDVGAADSRIAVAAALDLPVILIGVPDDPAHLPCVDVDFDRAGQLAVDELAACGHRRIVQLGYVRPSVERDVNYVRRFDRGARAAARRHGIPYTQVIPEDAGNAAVEAALEEALAPDDAGNLGLVVPEGRLTSAVLTGLADRGLTPGRDVSVIAICTDEAAETTQPPVTNVSLEPREVSRRAMHTLFRLLADRHEPTGIDLVQPHLTRRRTTLPHPH</sequence>
<dbReference type="PROSITE" id="PS50932">
    <property type="entry name" value="HTH_LACI_2"/>
    <property type="match status" value="1"/>
</dbReference>
<dbReference type="InterPro" id="IPR000843">
    <property type="entry name" value="HTH_LacI"/>
</dbReference>
<dbReference type="RefSeq" id="WP_165243762.1">
    <property type="nucleotide sequence ID" value="NZ_JAAKZV010000260.1"/>
</dbReference>
<keyword evidence="2" id="KW-0238">DNA-binding</keyword>
<evidence type="ECO:0000259" key="4">
    <source>
        <dbReference type="PROSITE" id="PS50932"/>
    </source>
</evidence>
<dbReference type="SMART" id="SM00354">
    <property type="entry name" value="HTH_LACI"/>
    <property type="match status" value="1"/>
</dbReference>
<dbReference type="PANTHER" id="PTHR30146:SF153">
    <property type="entry name" value="LACTOSE OPERON REPRESSOR"/>
    <property type="match status" value="1"/>
</dbReference>
<name>A0A6G4UA65_9ACTN</name>
<evidence type="ECO:0000256" key="3">
    <source>
        <dbReference type="ARBA" id="ARBA00023163"/>
    </source>
</evidence>
<evidence type="ECO:0000256" key="1">
    <source>
        <dbReference type="ARBA" id="ARBA00023015"/>
    </source>
</evidence>
<dbReference type="Proteomes" id="UP000481583">
    <property type="component" value="Unassembled WGS sequence"/>
</dbReference>
<dbReference type="Gene3D" id="1.10.260.40">
    <property type="entry name" value="lambda repressor-like DNA-binding domains"/>
    <property type="match status" value="1"/>
</dbReference>
<evidence type="ECO:0000313" key="5">
    <source>
        <dbReference type="EMBL" id="NGN69119.1"/>
    </source>
</evidence>
<accession>A0A6G4UA65</accession>
<dbReference type="SUPFAM" id="SSF53822">
    <property type="entry name" value="Periplasmic binding protein-like I"/>
    <property type="match status" value="1"/>
</dbReference>
<keyword evidence="1" id="KW-0805">Transcription regulation</keyword>
<dbReference type="CDD" id="cd01392">
    <property type="entry name" value="HTH_LacI"/>
    <property type="match status" value="1"/>
</dbReference>
<comment type="caution">
    <text evidence="5">The sequence shown here is derived from an EMBL/GenBank/DDBJ whole genome shotgun (WGS) entry which is preliminary data.</text>
</comment>
<dbReference type="PANTHER" id="PTHR30146">
    <property type="entry name" value="LACI-RELATED TRANSCRIPTIONAL REPRESSOR"/>
    <property type="match status" value="1"/>
</dbReference>
<dbReference type="InterPro" id="IPR010982">
    <property type="entry name" value="Lambda_DNA-bd_dom_sf"/>
</dbReference>
<dbReference type="AlphaFoldDB" id="A0A6G4UA65"/>
<keyword evidence="6" id="KW-1185">Reference proteome</keyword>
<dbReference type="Pfam" id="PF13377">
    <property type="entry name" value="Peripla_BP_3"/>
    <property type="match status" value="1"/>
</dbReference>
<reference evidence="5 6" key="1">
    <citation type="submission" date="2020-02" db="EMBL/GenBank/DDBJ databases">
        <title>Whole-genome analyses of novel actinobacteria.</title>
        <authorList>
            <person name="Sahin N."/>
        </authorList>
    </citation>
    <scope>NUCLEOTIDE SEQUENCE [LARGE SCALE GENOMIC DNA]</scope>
    <source>
        <strain evidence="5 6">A7024</strain>
    </source>
</reference>
<gene>
    <name evidence="5" type="ORF">G5C51_35180</name>
</gene>
<dbReference type="GO" id="GO:0003700">
    <property type="term" value="F:DNA-binding transcription factor activity"/>
    <property type="evidence" value="ECO:0007669"/>
    <property type="project" value="TreeGrafter"/>
</dbReference>
<proteinExistence type="predicted"/>
<evidence type="ECO:0000256" key="2">
    <source>
        <dbReference type="ARBA" id="ARBA00023125"/>
    </source>
</evidence>
<keyword evidence="3" id="KW-0804">Transcription</keyword>
<evidence type="ECO:0000313" key="6">
    <source>
        <dbReference type="Proteomes" id="UP000481583"/>
    </source>
</evidence>
<dbReference type="InterPro" id="IPR046335">
    <property type="entry name" value="LacI/GalR-like_sensor"/>
</dbReference>
<dbReference type="EMBL" id="JAAKZV010000260">
    <property type="protein sequence ID" value="NGN69119.1"/>
    <property type="molecule type" value="Genomic_DNA"/>
</dbReference>
<dbReference type="InterPro" id="IPR028082">
    <property type="entry name" value="Peripla_BP_I"/>
</dbReference>
<dbReference type="Gene3D" id="3.40.50.2300">
    <property type="match status" value="2"/>
</dbReference>
<dbReference type="GO" id="GO:0000976">
    <property type="term" value="F:transcription cis-regulatory region binding"/>
    <property type="evidence" value="ECO:0007669"/>
    <property type="project" value="TreeGrafter"/>
</dbReference>
<dbReference type="Pfam" id="PF00356">
    <property type="entry name" value="LacI"/>
    <property type="match status" value="1"/>
</dbReference>
<feature type="domain" description="HTH lacI-type" evidence="4">
    <location>
        <begin position="2"/>
        <end position="56"/>
    </location>
</feature>
<protein>
    <submittedName>
        <fullName evidence="5">LacI family transcriptional regulator</fullName>
    </submittedName>
</protein>